<protein>
    <submittedName>
        <fullName evidence="12">Uncharacterized protein</fullName>
    </submittedName>
</protein>
<dbReference type="Proteomes" id="UP000663832">
    <property type="component" value="Unassembled WGS sequence"/>
</dbReference>
<gene>
    <name evidence="12" type="ORF">BJG266_LOCUS23212</name>
    <name evidence="13" type="ORF">QVE165_LOCUS24872</name>
</gene>
<evidence type="ECO:0000256" key="8">
    <source>
        <dbReference type="PROSITE-ProRule" id="PRU00076"/>
    </source>
</evidence>
<dbReference type="Pfam" id="PF00057">
    <property type="entry name" value="Ldl_recept_a"/>
    <property type="match status" value="1"/>
</dbReference>
<dbReference type="PRINTS" id="PR00261">
    <property type="entry name" value="LDLRECEPTOR"/>
</dbReference>
<comment type="caution">
    <text evidence="12">The sequence shown here is derived from an EMBL/GenBank/DDBJ whole genome shotgun (WGS) entry which is preliminary data.</text>
</comment>
<feature type="disulfide bond" evidence="9">
    <location>
        <begin position="411"/>
        <end position="429"/>
    </location>
</feature>
<dbReference type="SUPFAM" id="SSF57424">
    <property type="entry name" value="LDL receptor-like module"/>
    <property type="match status" value="1"/>
</dbReference>
<dbReference type="InterPro" id="IPR036055">
    <property type="entry name" value="LDL_receptor-like_sf"/>
</dbReference>
<feature type="disulfide bond" evidence="8">
    <location>
        <begin position="940"/>
        <end position="949"/>
    </location>
</feature>
<dbReference type="Gene3D" id="4.10.400.10">
    <property type="entry name" value="Low-density Lipoprotein Receptor"/>
    <property type="match status" value="1"/>
</dbReference>
<dbReference type="InterPro" id="IPR000742">
    <property type="entry name" value="EGF"/>
</dbReference>
<feature type="domain" description="EGF-like" evidence="11">
    <location>
        <begin position="909"/>
        <end position="950"/>
    </location>
</feature>
<evidence type="ECO:0000256" key="7">
    <source>
        <dbReference type="PROSITE-ProRule" id="PRU00035"/>
    </source>
</evidence>
<dbReference type="EMBL" id="CAJNOI010000152">
    <property type="protein sequence ID" value="CAF1134848.1"/>
    <property type="molecule type" value="Genomic_DNA"/>
</dbReference>
<evidence type="ECO:0000259" key="11">
    <source>
        <dbReference type="PROSITE" id="PS50026"/>
    </source>
</evidence>
<evidence type="ECO:0000256" key="6">
    <source>
        <dbReference type="ARBA" id="ARBA00023157"/>
    </source>
</evidence>
<reference evidence="12" key="1">
    <citation type="submission" date="2021-02" db="EMBL/GenBank/DDBJ databases">
        <authorList>
            <person name="Nowell W R."/>
        </authorList>
    </citation>
    <scope>NUCLEOTIDE SEQUENCE</scope>
</reference>
<evidence type="ECO:0000313" key="13">
    <source>
        <dbReference type="EMBL" id="CAF1184381.1"/>
    </source>
</evidence>
<dbReference type="GO" id="GO:0016192">
    <property type="term" value="P:vesicle-mediated transport"/>
    <property type="evidence" value="ECO:0007669"/>
    <property type="project" value="UniProtKB-ARBA"/>
</dbReference>
<keyword evidence="7" id="KW-0103">Bromodomain</keyword>
<proteinExistence type="predicted"/>
<evidence type="ECO:0000256" key="2">
    <source>
        <dbReference type="ARBA" id="ARBA00022692"/>
    </source>
</evidence>
<dbReference type="InterPro" id="IPR050685">
    <property type="entry name" value="LDLR"/>
</dbReference>
<dbReference type="PANTHER" id="PTHR24270:SF61">
    <property type="entry name" value="EGF-LIKE DOMAIN-CONTAINING PROTEIN"/>
    <property type="match status" value="1"/>
</dbReference>
<dbReference type="PROSITE" id="PS00022">
    <property type="entry name" value="EGF_1"/>
    <property type="match status" value="4"/>
</dbReference>
<dbReference type="PANTHER" id="PTHR24270">
    <property type="entry name" value="LOW-DENSITY LIPOPROTEIN RECEPTOR-RELATED"/>
    <property type="match status" value="1"/>
</dbReference>
<comment type="subcellular location">
    <subcellularLocation>
        <location evidence="1">Membrane</location>
        <topology evidence="1">Single-pass membrane protein</topology>
    </subcellularLocation>
</comment>
<keyword evidence="3" id="KW-0677">Repeat</keyword>
<organism evidence="12 15">
    <name type="scientific">Adineta steineri</name>
    <dbReference type="NCBI Taxonomy" id="433720"/>
    <lineage>
        <taxon>Eukaryota</taxon>
        <taxon>Metazoa</taxon>
        <taxon>Spiralia</taxon>
        <taxon>Gnathifera</taxon>
        <taxon>Rotifera</taxon>
        <taxon>Eurotatoria</taxon>
        <taxon>Bdelloidea</taxon>
        <taxon>Adinetida</taxon>
        <taxon>Adinetidae</taxon>
        <taxon>Adineta</taxon>
    </lineage>
</organism>
<dbReference type="Gene3D" id="2.10.25.10">
    <property type="entry name" value="Laminin"/>
    <property type="match status" value="1"/>
</dbReference>
<keyword evidence="8" id="KW-0245">EGF-like domain</keyword>
<name>A0A814RN65_9BILA</name>
<keyword evidence="5" id="KW-0472">Membrane</keyword>
<feature type="disulfide bond" evidence="8">
    <location>
        <begin position="853"/>
        <end position="862"/>
    </location>
</feature>
<dbReference type="PROSITE" id="PS50068">
    <property type="entry name" value="LDLRA_2"/>
    <property type="match status" value="1"/>
</dbReference>
<sequence length="1063" mass="122974">MDGSDEKRKGNIATSYNCSFGPARTQCDDHTCKSLEFSCGDGECIWILARSPYQRFLDWKENCFNLRNLNYQCEMDLTQRLWTKTNGACTNKVGFDDLSVSMKDTTMSDIDKCIYLIRCALSQGIERDCPCDHMNCTQVMETVCVDDASYFYPRGGLIRPYVFMRYQWKRDWKDEKAPDFFVMNGSIKCRDYQGYIDFKNNFSVSNHFTRWNRFEYSFCASARKNSTSSIQYNVSLLFNSRTFNGQPYAFLDICETWGPGISQYRIMDQIWDCGDTTDENISFINITLNEAPCWKLRKHRFLCSEEQYSCMPAGNLGDKAHFCTNSFDEDLYGTDLSLADIHCLHRDDLNCQLLKDYITSSWIYNSSHNTSYSTVIPFRAYCDGTWDLFGHTDELPSFCHFWVCRKDQYQCQTGQCIGLAWVCDGEWDCSDASDEEAITLYEHNWSPHNKKLVSLIDRIANCRNLSYSRPFPTLCNRSHEYPCYLANVKNPLDIDTFRPCINLTQIGDYTKNCEGDIDEKNTFRDPRRDIMIGMEINCDNRYVSYSEVCTGSICQNATFCSYRSKNSTCSGPKDVLCRDGSCASNARCNKKHECLPYGEDEYGCSPHSDRDDQRFYRNKKSSRRVPIKNVEWGYYPYPITPAAPLIKTARVQLSNDVRENPEISYVCNRGVAVFRNDTTQCLCPPTYYGERCEFFSDRLSIITHVDQSPEDVISIQARLVFNGNTVDHYEFYYNRALGIAKQKFHLLYSRSEEMLKYGKNRYFNQTDIERTHPYAVHFDIYGSHNNYSVNEMGSFHFPIYFDFLPSHRLAAILKFPLWYGNGSLDPCFKHSQCPMNAVCKPILNNYPTVYCTCNRGFFGLNCENNEPKCDTYCSLKSLCKPEYRGQLANTNNPFCMCPYHHFGPRCHLHHDACDPNPCTNNGTCYLTNDRSGKQPFHCLCTQHYYGDRCEDKRSVIRVELDVPMAVQASVIQLYNVVDSSFELIIEYQAAALWVPLSFEYRYEGQFPPVLGILKTYSDSFSNPQLFLLYSQPNAQIINISSMPHRCPNAMTLLSKGKLKCFCF</sequence>
<dbReference type="EMBL" id="CAJNOM010000177">
    <property type="protein sequence ID" value="CAF1184381.1"/>
    <property type="molecule type" value="Genomic_DNA"/>
</dbReference>
<evidence type="ECO:0000256" key="9">
    <source>
        <dbReference type="PROSITE-ProRule" id="PRU00124"/>
    </source>
</evidence>
<dbReference type="SUPFAM" id="SSF57196">
    <property type="entry name" value="EGF/Laminin"/>
    <property type="match status" value="1"/>
</dbReference>
<dbReference type="InterPro" id="IPR001487">
    <property type="entry name" value="Bromodomain"/>
</dbReference>
<feature type="domain" description="Bromo" evidence="10">
    <location>
        <begin position="463"/>
        <end position="532"/>
    </location>
</feature>
<evidence type="ECO:0000313" key="15">
    <source>
        <dbReference type="Proteomes" id="UP000663877"/>
    </source>
</evidence>
<dbReference type="PROSITE" id="PS50026">
    <property type="entry name" value="EGF_3"/>
    <property type="match status" value="2"/>
</dbReference>
<keyword evidence="6 8" id="KW-1015">Disulfide bond</keyword>
<dbReference type="Proteomes" id="UP000663877">
    <property type="component" value="Unassembled WGS sequence"/>
</dbReference>
<dbReference type="SMART" id="SM00192">
    <property type="entry name" value="LDLa"/>
    <property type="match status" value="2"/>
</dbReference>
<feature type="disulfide bond" evidence="9">
    <location>
        <begin position="404"/>
        <end position="416"/>
    </location>
</feature>
<dbReference type="InterPro" id="IPR002172">
    <property type="entry name" value="LDrepeatLR_classA_rpt"/>
</dbReference>
<dbReference type="AlphaFoldDB" id="A0A814RN65"/>
<evidence type="ECO:0000256" key="3">
    <source>
        <dbReference type="ARBA" id="ARBA00022737"/>
    </source>
</evidence>
<dbReference type="InterPro" id="IPR009030">
    <property type="entry name" value="Growth_fac_rcpt_cys_sf"/>
</dbReference>
<keyword evidence="4" id="KW-1133">Transmembrane helix</keyword>
<evidence type="ECO:0000256" key="1">
    <source>
        <dbReference type="ARBA" id="ARBA00004167"/>
    </source>
</evidence>
<dbReference type="SUPFAM" id="SSF57184">
    <property type="entry name" value="Growth factor receptor domain"/>
    <property type="match status" value="1"/>
</dbReference>
<evidence type="ECO:0000313" key="14">
    <source>
        <dbReference type="Proteomes" id="UP000663832"/>
    </source>
</evidence>
<feature type="domain" description="EGF-like" evidence="11">
    <location>
        <begin position="823"/>
        <end position="863"/>
    </location>
</feature>
<dbReference type="PROSITE" id="PS50014">
    <property type="entry name" value="BROMODOMAIN_2"/>
    <property type="match status" value="1"/>
</dbReference>
<dbReference type="CDD" id="cd00112">
    <property type="entry name" value="LDLa"/>
    <property type="match status" value="1"/>
</dbReference>
<dbReference type="PROSITE" id="PS01186">
    <property type="entry name" value="EGF_2"/>
    <property type="match status" value="1"/>
</dbReference>
<keyword evidence="14" id="KW-1185">Reference proteome</keyword>
<accession>A0A814RN65</accession>
<evidence type="ECO:0000256" key="4">
    <source>
        <dbReference type="ARBA" id="ARBA00022989"/>
    </source>
</evidence>
<evidence type="ECO:0000259" key="10">
    <source>
        <dbReference type="PROSITE" id="PS50014"/>
    </source>
</evidence>
<dbReference type="GO" id="GO:0005886">
    <property type="term" value="C:plasma membrane"/>
    <property type="evidence" value="ECO:0007669"/>
    <property type="project" value="TreeGrafter"/>
</dbReference>
<comment type="caution">
    <text evidence="8">Lacks conserved residue(s) required for the propagation of feature annotation.</text>
</comment>
<keyword evidence="2" id="KW-0812">Transmembrane</keyword>
<dbReference type="SMART" id="SM00181">
    <property type="entry name" value="EGF"/>
    <property type="match status" value="4"/>
</dbReference>
<evidence type="ECO:0000256" key="5">
    <source>
        <dbReference type="ARBA" id="ARBA00023136"/>
    </source>
</evidence>
<evidence type="ECO:0000313" key="12">
    <source>
        <dbReference type="EMBL" id="CAF1134848.1"/>
    </source>
</evidence>
<dbReference type="OrthoDB" id="664115at2759"/>